<dbReference type="GO" id="GO:0004722">
    <property type="term" value="F:protein serine/threonine phosphatase activity"/>
    <property type="evidence" value="ECO:0007669"/>
    <property type="project" value="InterPro"/>
</dbReference>
<organism evidence="2 3">
    <name type="scientific">Varroa destructor</name>
    <name type="common">Honeybee mite</name>
    <dbReference type="NCBI Taxonomy" id="109461"/>
    <lineage>
        <taxon>Eukaryota</taxon>
        <taxon>Metazoa</taxon>
        <taxon>Ecdysozoa</taxon>
        <taxon>Arthropoda</taxon>
        <taxon>Chelicerata</taxon>
        <taxon>Arachnida</taxon>
        <taxon>Acari</taxon>
        <taxon>Parasitiformes</taxon>
        <taxon>Mesostigmata</taxon>
        <taxon>Gamasina</taxon>
        <taxon>Dermanyssoidea</taxon>
        <taxon>Varroidae</taxon>
        <taxon>Varroa</taxon>
    </lineage>
</organism>
<protein>
    <recommendedName>
        <fullName evidence="1">PPM-type phosphatase domain-containing protein</fullName>
    </recommendedName>
</protein>
<feature type="domain" description="PPM-type phosphatase" evidence="1">
    <location>
        <begin position="32"/>
        <end position="376"/>
    </location>
</feature>
<dbReference type="PANTHER" id="PTHR13832">
    <property type="entry name" value="PROTEIN PHOSPHATASE 2C"/>
    <property type="match status" value="1"/>
</dbReference>
<dbReference type="RefSeq" id="XP_022656340.1">
    <property type="nucleotide sequence ID" value="XM_022800605.1"/>
</dbReference>
<evidence type="ECO:0000313" key="2">
    <source>
        <dbReference type="EnsemblMetazoa" id="XP_022656340"/>
    </source>
</evidence>
<dbReference type="Proteomes" id="UP000594260">
    <property type="component" value="Unplaced"/>
</dbReference>
<dbReference type="EnsemblMetazoa" id="XM_022800605">
    <property type="protein sequence ID" value="XP_022656340"/>
    <property type="gene ID" value="LOC111248378"/>
</dbReference>
<dbReference type="InterPro" id="IPR036457">
    <property type="entry name" value="PPM-type-like_dom_sf"/>
</dbReference>
<dbReference type="OrthoDB" id="10049211at2759"/>
<dbReference type="Gene3D" id="3.60.40.10">
    <property type="entry name" value="PPM-type phosphatase domain"/>
    <property type="match status" value="1"/>
</dbReference>
<dbReference type="GeneID" id="111248378"/>
<dbReference type="SUPFAM" id="SSF81606">
    <property type="entry name" value="PP2C-like"/>
    <property type="match status" value="1"/>
</dbReference>
<evidence type="ECO:0000313" key="3">
    <source>
        <dbReference type="Proteomes" id="UP000594260"/>
    </source>
</evidence>
<sequence length="516" mass="57457">MPTHPQNHNINPLPTTASNADDWTRDIPLCPFSRVATNINQLYHNNGSKSDVHPLYENGFNFRQGDIFVYGLFSGTGSARCARFASSAFPAELIFGQIEPGQSRERILRTLREAWLFVDKQYLSTLNDLMVDLVRIEIDSENLLQQGAPLSSLPDSDRARNISREVNSIASGEICVLVDNTLYLSYAGECVAVLVHGKGDQQRSDEQWNVSVLTCAHNRDNDDERLRLGEQTLIDLDIAGVHQTRFLGHPNLKGHTSLRVEPEEIVIEVSPTWKFLVLASPGVFEVLGHLNPSAHEMCELATILCSQILEEISKCREKPSLNPSQSINSTLTDSPVLNGVAENVIEELARMHFRAFSKRILTQSYRPDMTLILRIFDEILLQRKEHPLATFQQQFIPVFPSTISSTLSSVYDTSSSLATRPKEPIKAYVNFEKFIKRMSQDKTVPKDWLLTGVSDNVNGTLSDLWEVDGTTPSVSPPTIATKDHLIGIEEMAATAGPETRATMLLNFATKEANAVG</sequence>
<evidence type="ECO:0000259" key="1">
    <source>
        <dbReference type="PROSITE" id="PS51746"/>
    </source>
</evidence>
<reference evidence="2" key="1">
    <citation type="submission" date="2021-01" db="UniProtKB">
        <authorList>
            <consortium name="EnsemblMetazoa"/>
        </authorList>
    </citation>
    <scope>IDENTIFICATION</scope>
</reference>
<dbReference type="InParanoid" id="A0A7M7JS24"/>
<accession>A0A7M7JS24</accession>
<dbReference type="AlphaFoldDB" id="A0A7M7JS24"/>
<dbReference type="InterPro" id="IPR015655">
    <property type="entry name" value="PP2C"/>
</dbReference>
<dbReference type="PROSITE" id="PS51746">
    <property type="entry name" value="PPM_2"/>
    <property type="match status" value="1"/>
</dbReference>
<dbReference type="SMART" id="SM00332">
    <property type="entry name" value="PP2Cc"/>
    <property type="match status" value="1"/>
</dbReference>
<dbReference type="KEGG" id="vde:111248378"/>
<proteinExistence type="predicted"/>
<dbReference type="OMA" id="GMIAERT"/>
<dbReference type="InterPro" id="IPR001932">
    <property type="entry name" value="PPM-type_phosphatase-like_dom"/>
</dbReference>
<name>A0A7M7JS24_VARDE</name>
<keyword evidence="3" id="KW-1185">Reference proteome</keyword>
<dbReference type="Pfam" id="PF00481">
    <property type="entry name" value="PP2C"/>
    <property type="match status" value="1"/>
</dbReference>
<dbReference type="PANTHER" id="PTHR13832:SF819">
    <property type="entry name" value="PROTEIN PHOSPHATASE 2C 35-RELATED"/>
    <property type="match status" value="1"/>
</dbReference>